<sequence>MQMSTSQTGHKLAVVTPLRFQLPPHPLYAPSNPPPPPLLLLPGPFPHFVRTCLIPRIQVSSYFLCIKFKLAASWLFDHPDQIISEPCPPSNQLSRKYLQPVHHTINPLSSHSPGSELLRIYLHRTAPALCSQTPHLSSLWWSIFLPPLEIYQSRISNPFHS</sequence>
<reference evidence="1 2" key="1">
    <citation type="submission" date="2021-06" db="EMBL/GenBank/DDBJ databases">
        <authorList>
            <person name="Palmer J.M."/>
        </authorList>
    </citation>
    <scope>NUCLEOTIDE SEQUENCE [LARGE SCALE GENOMIC DNA]</scope>
    <source>
        <strain evidence="2">if_2019</strain>
        <tissue evidence="1">Muscle</tissue>
    </source>
</reference>
<accession>A0ABV0TMD2</accession>
<dbReference type="EMBL" id="JAHRIQ010038590">
    <property type="protein sequence ID" value="MEQ2234078.1"/>
    <property type="molecule type" value="Genomic_DNA"/>
</dbReference>
<name>A0ABV0TMD2_9TELE</name>
<comment type="caution">
    <text evidence="1">The sequence shown here is derived from an EMBL/GenBank/DDBJ whole genome shotgun (WGS) entry which is preliminary data.</text>
</comment>
<gene>
    <name evidence="1" type="ORF">ILYODFUR_028264</name>
</gene>
<organism evidence="1 2">
    <name type="scientific">Ilyodon furcidens</name>
    <name type="common">goldbreast splitfin</name>
    <dbReference type="NCBI Taxonomy" id="33524"/>
    <lineage>
        <taxon>Eukaryota</taxon>
        <taxon>Metazoa</taxon>
        <taxon>Chordata</taxon>
        <taxon>Craniata</taxon>
        <taxon>Vertebrata</taxon>
        <taxon>Euteleostomi</taxon>
        <taxon>Actinopterygii</taxon>
        <taxon>Neopterygii</taxon>
        <taxon>Teleostei</taxon>
        <taxon>Neoteleostei</taxon>
        <taxon>Acanthomorphata</taxon>
        <taxon>Ovalentaria</taxon>
        <taxon>Atherinomorphae</taxon>
        <taxon>Cyprinodontiformes</taxon>
        <taxon>Goodeidae</taxon>
        <taxon>Ilyodon</taxon>
    </lineage>
</organism>
<dbReference type="Proteomes" id="UP001482620">
    <property type="component" value="Unassembled WGS sequence"/>
</dbReference>
<evidence type="ECO:0000313" key="1">
    <source>
        <dbReference type="EMBL" id="MEQ2234078.1"/>
    </source>
</evidence>
<protein>
    <submittedName>
        <fullName evidence="1">Uncharacterized protein</fullName>
    </submittedName>
</protein>
<evidence type="ECO:0000313" key="2">
    <source>
        <dbReference type="Proteomes" id="UP001482620"/>
    </source>
</evidence>
<proteinExistence type="predicted"/>
<keyword evidence="2" id="KW-1185">Reference proteome</keyword>